<dbReference type="InterPro" id="IPR051396">
    <property type="entry name" value="Bact_Antivir_Def_Nuclease"/>
</dbReference>
<dbReference type="GO" id="GO:0016887">
    <property type="term" value="F:ATP hydrolysis activity"/>
    <property type="evidence" value="ECO:0007669"/>
    <property type="project" value="InterPro"/>
</dbReference>
<protein>
    <submittedName>
        <fullName evidence="2">ATP-binding protein</fullName>
    </submittedName>
</protein>
<evidence type="ECO:0000313" key="2">
    <source>
        <dbReference type="EMBL" id="MBF2735166.1"/>
    </source>
</evidence>
<dbReference type="GO" id="GO:0005524">
    <property type="term" value="F:ATP binding"/>
    <property type="evidence" value="ECO:0007669"/>
    <property type="project" value="UniProtKB-KW"/>
</dbReference>
<name>A0A930UG56_9GAMM</name>
<proteinExistence type="predicted"/>
<reference evidence="2" key="1">
    <citation type="submission" date="2020-10" db="EMBL/GenBank/DDBJ databases">
        <title>An improved Amphimedon queenslandica hologenome assembly reveals how three proteobacterial symbionts can extend the metabolic phenotypic of their marine sponge host.</title>
        <authorList>
            <person name="Degnan B."/>
            <person name="Degnan S."/>
            <person name="Xiang X."/>
        </authorList>
    </citation>
    <scope>NUCLEOTIDE SEQUENCE</scope>
    <source>
        <strain evidence="2">AqS2</strain>
    </source>
</reference>
<dbReference type="Gene3D" id="3.40.50.300">
    <property type="entry name" value="P-loop containing nucleotide triphosphate hydrolases"/>
    <property type="match status" value="1"/>
</dbReference>
<dbReference type="InterPro" id="IPR003959">
    <property type="entry name" value="ATPase_AAA_core"/>
</dbReference>
<dbReference type="AlphaFoldDB" id="A0A930UG56"/>
<organism evidence="2 3">
    <name type="scientific">Candidatus Amphirhobacter heronislandensis</name>
    <dbReference type="NCBI Taxonomy" id="1732024"/>
    <lineage>
        <taxon>Bacteria</taxon>
        <taxon>Pseudomonadati</taxon>
        <taxon>Pseudomonadota</taxon>
        <taxon>Gammaproteobacteria</taxon>
        <taxon>Candidatus Tethybacterales</taxon>
        <taxon>Candidatus Tethybacteraceae</taxon>
        <taxon>Candidatus Amphirhobacter</taxon>
    </lineage>
</organism>
<dbReference type="PANTHER" id="PTHR43581:SF2">
    <property type="entry name" value="EXCINUCLEASE ATPASE SUBUNIT"/>
    <property type="match status" value="1"/>
</dbReference>
<keyword evidence="2" id="KW-0067">ATP-binding</keyword>
<dbReference type="EMBL" id="JADHEI010000033">
    <property type="protein sequence ID" value="MBF2735166.1"/>
    <property type="molecule type" value="Genomic_DNA"/>
</dbReference>
<dbReference type="Proteomes" id="UP000604381">
    <property type="component" value="Unassembled WGS sequence"/>
</dbReference>
<gene>
    <name evidence="2" type="ORF">ISN26_03640</name>
</gene>
<feature type="domain" description="ATPase AAA-type core" evidence="1">
    <location>
        <begin position="5"/>
        <end position="47"/>
    </location>
</feature>
<dbReference type="InterPro" id="IPR027417">
    <property type="entry name" value="P-loop_NTPase"/>
</dbReference>
<comment type="caution">
    <text evidence="2">The sequence shown here is derived from an EMBL/GenBank/DDBJ whole genome shotgun (WGS) entry which is preliminary data.</text>
</comment>
<accession>A0A930UG56</accession>
<keyword evidence="2" id="KW-0547">Nucleotide-binding</keyword>
<sequence>MQENSTIFIDDPELHLHPAWQSSLAVVLTKLALKGINIVIATHSTFTLQYLKYSVRDSDVLDRIVAANYFTKDKFIQDSLNEVYMQILFGEMMRARA</sequence>
<evidence type="ECO:0000313" key="3">
    <source>
        <dbReference type="Proteomes" id="UP000604381"/>
    </source>
</evidence>
<dbReference type="SUPFAM" id="SSF52540">
    <property type="entry name" value="P-loop containing nucleoside triphosphate hydrolases"/>
    <property type="match status" value="1"/>
</dbReference>
<dbReference type="Pfam" id="PF13304">
    <property type="entry name" value="AAA_21"/>
    <property type="match status" value="1"/>
</dbReference>
<evidence type="ECO:0000259" key="1">
    <source>
        <dbReference type="Pfam" id="PF13304"/>
    </source>
</evidence>
<dbReference type="PANTHER" id="PTHR43581">
    <property type="entry name" value="ATP/GTP PHOSPHATASE"/>
    <property type="match status" value="1"/>
</dbReference>
<keyword evidence="3" id="KW-1185">Reference proteome</keyword>